<comment type="caution">
    <text evidence="2">The sequence shown here is derived from an EMBL/GenBank/DDBJ whole genome shotgun (WGS) entry which is preliminary data.</text>
</comment>
<dbReference type="InterPro" id="IPR021683">
    <property type="entry name" value="DUF3267"/>
</dbReference>
<evidence type="ECO:0000313" key="2">
    <source>
        <dbReference type="EMBL" id="MBC8538407.1"/>
    </source>
</evidence>
<protein>
    <submittedName>
        <fullName evidence="2">DUF3267 domain-containing protein</fullName>
    </submittedName>
</protein>
<keyword evidence="1" id="KW-0812">Transmembrane</keyword>
<dbReference type="RefSeq" id="WP_249280174.1">
    <property type="nucleotide sequence ID" value="NZ_JACRSS010000002.1"/>
</dbReference>
<accession>A0A926DIH7</accession>
<feature type="transmembrane region" description="Helical" evidence="1">
    <location>
        <begin position="25"/>
        <end position="47"/>
    </location>
</feature>
<evidence type="ECO:0000313" key="3">
    <source>
        <dbReference type="Proteomes" id="UP000617951"/>
    </source>
</evidence>
<name>A0A926DIH7_9FIRM</name>
<feature type="transmembrane region" description="Helical" evidence="1">
    <location>
        <begin position="59"/>
        <end position="78"/>
    </location>
</feature>
<dbReference type="EMBL" id="JACRSS010000002">
    <property type="protein sequence ID" value="MBC8538407.1"/>
    <property type="molecule type" value="Genomic_DNA"/>
</dbReference>
<keyword evidence="1" id="KW-0472">Membrane</keyword>
<dbReference type="Pfam" id="PF11667">
    <property type="entry name" value="DUF3267"/>
    <property type="match status" value="1"/>
</dbReference>
<sequence>MKSSLTLPDGYEMVRTVDLQKDKKTMIFVQVFSLLLLIAMAAAGALWGPGISALVEAKWKLLVLAAGYIAYIILHELTHGVFMRIFSRAKVNYGFTGIYAFAGSSAYFGKAAYIVIALAPVVFWGLVLLGLNCLLDASWFWVIYGVQIGNISGAAGDIYVTCLLCRMPASLCVQDSGTDMRIYAPAQKTGEPLG</sequence>
<feature type="transmembrane region" description="Helical" evidence="1">
    <location>
        <begin position="114"/>
        <end position="135"/>
    </location>
</feature>
<reference evidence="2" key="1">
    <citation type="submission" date="2020-08" db="EMBL/GenBank/DDBJ databases">
        <title>Genome public.</title>
        <authorList>
            <person name="Liu C."/>
            <person name="Sun Q."/>
        </authorList>
    </citation>
    <scope>NUCLEOTIDE SEQUENCE</scope>
    <source>
        <strain evidence="2">NSJ-63</strain>
    </source>
</reference>
<proteinExistence type="predicted"/>
<keyword evidence="1" id="KW-1133">Transmembrane helix</keyword>
<organism evidence="2 3">
    <name type="scientific">Guopingia tenuis</name>
    <dbReference type="NCBI Taxonomy" id="2763656"/>
    <lineage>
        <taxon>Bacteria</taxon>
        <taxon>Bacillati</taxon>
        <taxon>Bacillota</taxon>
        <taxon>Clostridia</taxon>
        <taxon>Christensenellales</taxon>
        <taxon>Christensenellaceae</taxon>
        <taxon>Guopingia</taxon>
    </lineage>
</organism>
<keyword evidence="3" id="KW-1185">Reference proteome</keyword>
<evidence type="ECO:0000256" key="1">
    <source>
        <dbReference type="SAM" id="Phobius"/>
    </source>
</evidence>
<feature type="transmembrane region" description="Helical" evidence="1">
    <location>
        <begin position="90"/>
        <end position="108"/>
    </location>
</feature>
<gene>
    <name evidence="2" type="ORF">H8693_05600</name>
</gene>
<dbReference type="AlphaFoldDB" id="A0A926DIH7"/>
<dbReference type="Proteomes" id="UP000617951">
    <property type="component" value="Unassembled WGS sequence"/>
</dbReference>